<organism evidence="1 2">
    <name type="scientific">Cichorium intybus</name>
    <name type="common">Chicory</name>
    <dbReference type="NCBI Taxonomy" id="13427"/>
    <lineage>
        <taxon>Eukaryota</taxon>
        <taxon>Viridiplantae</taxon>
        <taxon>Streptophyta</taxon>
        <taxon>Embryophyta</taxon>
        <taxon>Tracheophyta</taxon>
        <taxon>Spermatophyta</taxon>
        <taxon>Magnoliopsida</taxon>
        <taxon>eudicotyledons</taxon>
        <taxon>Gunneridae</taxon>
        <taxon>Pentapetalae</taxon>
        <taxon>asterids</taxon>
        <taxon>campanulids</taxon>
        <taxon>Asterales</taxon>
        <taxon>Asteraceae</taxon>
        <taxon>Cichorioideae</taxon>
        <taxon>Cichorieae</taxon>
        <taxon>Cichoriinae</taxon>
        <taxon>Cichorium</taxon>
    </lineage>
</organism>
<protein>
    <submittedName>
        <fullName evidence="1">Uncharacterized protein</fullName>
    </submittedName>
</protein>
<evidence type="ECO:0000313" key="2">
    <source>
        <dbReference type="Proteomes" id="UP001055811"/>
    </source>
</evidence>
<name>A0ACB9E4G9_CICIN</name>
<comment type="caution">
    <text evidence="1">The sequence shown here is derived from an EMBL/GenBank/DDBJ whole genome shotgun (WGS) entry which is preliminary data.</text>
</comment>
<proteinExistence type="predicted"/>
<keyword evidence="2" id="KW-1185">Reference proteome</keyword>
<dbReference type="Proteomes" id="UP001055811">
    <property type="component" value="Linkage Group LG04"/>
</dbReference>
<accession>A0ACB9E4G9</accession>
<gene>
    <name evidence="1" type="ORF">L2E82_25392</name>
</gene>
<sequence>MCTALTDVNFLMLRGFQNSCHKSTFDFKILALTDVNFLQLQLIPNFCGFLWKFKGECYLVMNKRKGM</sequence>
<dbReference type="EMBL" id="CM042012">
    <property type="protein sequence ID" value="KAI3753341.1"/>
    <property type="molecule type" value="Genomic_DNA"/>
</dbReference>
<reference evidence="1 2" key="2">
    <citation type="journal article" date="2022" name="Mol. Ecol. Resour.">
        <title>The genomes of chicory, endive, great burdock and yacon provide insights into Asteraceae paleo-polyploidization history and plant inulin production.</title>
        <authorList>
            <person name="Fan W."/>
            <person name="Wang S."/>
            <person name="Wang H."/>
            <person name="Wang A."/>
            <person name="Jiang F."/>
            <person name="Liu H."/>
            <person name="Zhao H."/>
            <person name="Xu D."/>
            <person name="Zhang Y."/>
        </authorList>
    </citation>
    <scope>NUCLEOTIDE SEQUENCE [LARGE SCALE GENOMIC DNA]</scope>
    <source>
        <strain evidence="2">cv. Punajuju</strain>
        <tissue evidence="1">Leaves</tissue>
    </source>
</reference>
<evidence type="ECO:0000313" key="1">
    <source>
        <dbReference type="EMBL" id="KAI3753341.1"/>
    </source>
</evidence>
<reference evidence="2" key="1">
    <citation type="journal article" date="2022" name="Mol. Ecol. Resour.">
        <title>The genomes of chicory, endive, great burdock and yacon provide insights into Asteraceae palaeo-polyploidization history and plant inulin production.</title>
        <authorList>
            <person name="Fan W."/>
            <person name="Wang S."/>
            <person name="Wang H."/>
            <person name="Wang A."/>
            <person name="Jiang F."/>
            <person name="Liu H."/>
            <person name="Zhao H."/>
            <person name="Xu D."/>
            <person name="Zhang Y."/>
        </authorList>
    </citation>
    <scope>NUCLEOTIDE SEQUENCE [LARGE SCALE GENOMIC DNA]</scope>
    <source>
        <strain evidence="2">cv. Punajuju</strain>
    </source>
</reference>